<proteinExistence type="predicted"/>
<keyword evidence="1" id="KW-0812">Transmembrane</keyword>
<organism evidence="2">
    <name type="scientific">Vibrio cholerae</name>
    <dbReference type="NCBI Taxonomy" id="666"/>
    <lineage>
        <taxon>Bacteria</taxon>
        <taxon>Pseudomonadati</taxon>
        <taxon>Pseudomonadota</taxon>
        <taxon>Gammaproteobacteria</taxon>
        <taxon>Vibrionales</taxon>
        <taxon>Vibrionaceae</taxon>
        <taxon>Vibrio</taxon>
    </lineage>
</organism>
<feature type="transmembrane region" description="Helical" evidence="1">
    <location>
        <begin position="63"/>
        <end position="88"/>
    </location>
</feature>
<accession>A0A6B3LP24</accession>
<evidence type="ECO:0000256" key="1">
    <source>
        <dbReference type="SAM" id="Phobius"/>
    </source>
</evidence>
<keyword evidence="1" id="KW-0472">Membrane</keyword>
<gene>
    <name evidence="2" type="ORF">G3T61_17265</name>
</gene>
<evidence type="ECO:0000313" key="2">
    <source>
        <dbReference type="EMBL" id="NEM95936.1"/>
    </source>
</evidence>
<sequence length="168" mass="18856">MQGGFIEALEYLKERYIEEQARFNHFEAKCSKFLSFLTGVIGALSIWAGFVKDTLFIPSTPVGWMQLVLFCIALISIVCAWGHSLLAIKIGDCPVLPKSKLAADYILKSTEDKRSEYIFECYVGTLSQLSDVIDKKSINLEHAYNELTYSAWALGFLGVLTVIMEIVK</sequence>
<feature type="transmembrane region" description="Helical" evidence="1">
    <location>
        <begin position="149"/>
        <end position="167"/>
    </location>
</feature>
<reference evidence="2" key="1">
    <citation type="submission" date="2020-02" db="EMBL/GenBank/DDBJ databases">
        <title>Genome Announcements.</title>
        <authorList>
            <person name="Abdulabbas H.T."/>
            <person name="Bunyan I.A."/>
            <person name="Abdul-Lateef L.A."/>
        </authorList>
    </citation>
    <scope>NUCLEOTIDE SEQUENCE</scope>
    <source>
        <strain evidence="2">NAG1</strain>
    </source>
</reference>
<feature type="transmembrane region" description="Helical" evidence="1">
    <location>
        <begin position="33"/>
        <end position="51"/>
    </location>
</feature>
<dbReference type="AlphaFoldDB" id="A0A6B3LP24"/>
<dbReference type="EMBL" id="JAAGVX010000020">
    <property type="protein sequence ID" value="NEM95936.1"/>
    <property type="molecule type" value="Genomic_DNA"/>
</dbReference>
<name>A0A6B3LP24_VIBCL</name>
<comment type="caution">
    <text evidence="2">The sequence shown here is derived from an EMBL/GenBank/DDBJ whole genome shotgun (WGS) entry which is preliminary data.</text>
</comment>
<dbReference type="RefSeq" id="WP_002044965.1">
    <property type="nucleotide sequence ID" value="NZ_JAAGVX010000020.1"/>
</dbReference>
<protein>
    <submittedName>
        <fullName evidence="2">Uncharacterized protein</fullName>
    </submittedName>
</protein>
<keyword evidence="1" id="KW-1133">Transmembrane helix</keyword>